<dbReference type="RefSeq" id="WP_091694819.1">
    <property type="nucleotide sequence ID" value="NZ_FPBF01000004.1"/>
</dbReference>
<evidence type="ECO:0000313" key="3">
    <source>
        <dbReference type="EMBL" id="SFT96507.1"/>
    </source>
</evidence>
<keyword evidence="4" id="KW-1185">Reference proteome</keyword>
<name>A0A1I7CAT2_9BACT</name>
<organism evidence="3 4">
    <name type="scientific">Algoriphagus locisalis</name>
    <dbReference type="NCBI Taxonomy" id="305507"/>
    <lineage>
        <taxon>Bacteria</taxon>
        <taxon>Pseudomonadati</taxon>
        <taxon>Bacteroidota</taxon>
        <taxon>Cytophagia</taxon>
        <taxon>Cytophagales</taxon>
        <taxon>Cyclobacteriaceae</taxon>
        <taxon>Algoriphagus</taxon>
    </lineage>
</organism>
<dbReference type="Proteomes" id="UP000199673">
    <property type="component" value="Unassembled WGS sequence"/>
</dbReference>
<accession>A0A1I7CAT2</accession>
<dbReference type="InterPro" id="IPR045523">
    <property type="entry name" value="GASH"/>
</dbReference>
<reference evidence="4" key="1">
    <citation type="submission" date="2016-10" db="EMBL/GenBank/DDBJ databases">
        <authorList>
            <person name="Varghese N."/>
            <person name="Submissions S."/>
        </authorList>
    </citation>
    <scope>NUCLEOTIDE SEQUENCE [LARGE SCALE GENOMIC DNA]</scope>
    <source>
        <strain evidence="4">DSM 23445</strain>
    </source>
</reference>
<feature type="domain" description="GTPase-associated system helical" evidence="2">
    <location>
        <begin position="16"/>
        <end position="396"/>
    </location>
</feature>
<protein>
    <recommendedName>
        <fullName evidence="2">GTPase-associated system helical domain-containing protein</fullName>
    </recommendedName>
</protein>
<evidence type="ECO:0000313" key="4">
    <source>
        <dbReference type="Proteomes" id="UP000199673"/>
    </source>
</evidence>
<dbReference type="EMBL" id="FPBF01000004">
    <property type="protein sequence ID" value="SFT96507.1"/>
    <property type="molecule type" value="Genomic_DNA"/>
</dbReference>
<proteinExistence type="predicted"/>
<dbReference type="STRING" id="305507.SAMN04489724_3017"/>
<dbReference type="Pfam" id="PF19994">
    <property type="entry name" value="GASH"/>
    <property type="match status" value="1"/>
</dbReference>
<gene>
    <name evidence="3" type="ORF">SAMN04489724_3017</name>
</gene>
<evidence type="ECO:0000256" key="1">
    <source>
        <dbReference type="SAM" id="MobiDB-lite"/>
    </source>
</evidence>
<feature type="region of interest" description="Disordered" evidence="1">
    <location>
        <begin position="177"/>
        <end position="205"/>
    </location>
</feature>
<evidence type="ECO:0000259" key="2">
    <source>
        <dbReference type="Pfam" id="PF19994"/>
    </source>
</evidence>
<sequence>MLQKFQDEILNLTETDHLDKLKKAAAEIEKKLARDKRKIVPFLLAGMDPQVPIDNPEITEAKEIIAKKWTTFSGVAKDSPVTYIRAAIIHAIDSLASDQEIANLCVLASKNIISHLKLTSGDEKVVGGFIQKLSDQVNGLANMNFAANYVGHQLPPSAVVAPLKRFKIEEKPLGKSLEAASGPKDSAGTAIPNANPKTPDEEGWSQGFAPKAAKAIGDAVNKLIEAQVGDFEQTIQGLKQTSNPFINIDVIQLKTELLWWKFAGYSTSFEKRYREMPKGILEFALALDYGSNIPSIFPIAVRYFLLDTHRELCSNPEDQISVLDFAKLLVSYKSDISDKIGDCEESPGRTTFYDFIRRVVNGSLSLDDFESIVGMSSNDTMSYGDLCVWLFEDMQCELIINK</sequence>
<dbReference type="AlphaFoldDB" id="A0A1I7CAT2"/>